<reference evidence="2" key="1">
    <citation type="submission" date="2020-08" db="EMBL/GenBank/DDBJ databases">
        <title>Genome sequencing and assembly of the red palm weevil Rhynchophorus ferrugineus.</title>
        <authorList>
            <person name="Dias G.B."/>
            <person name="Bergman C.M."/>
            <person name="Manee M."/>
        </authorList>
    </citation>
    <scope>NUCLEOTIDE SEQUENCE</scope>
    <source>
        <strain evidence="2">AA-2017</strain>
        <tissue evidence="2">Whole larva</tissue>
    </source>
</reference>
<evidence type="ECO:0000256" key="1">
    <source>
        <dbReference type="SAM" id="MobiDB-lite"/>
    </source>
</evidence>
<dbReference type="Proteomes" id="UP000625711">
    <property type="component" value="Unassembled WGS sequence"/>
</dbReference>
<gene>
    <name evidence="2" type="ORF">GWI33_004175</name>
</gene>
<organism evidence="2 3">
    <name type="scientific">Rhynchophorus ferrugineus</name>
    <name type="common">Red palm weevil</name>
    <name type="synonym">Curculio ferrugineus</name>
    <dbReference type="NCBI Taxonomy" id="354439"/>
    <lineage>
        <taxon>Eukaryota</taxon>
        <taxon>Metazoa</taxon>
        <taxon>Ecdysozoa</taxon>
        <taxon>Arthropoda</taxon>
        <taxon>Hexapoda</taxon>
        <taxon>Insecta</taxon>
        <taxon>Pterygota</taxon>
        <taxon>Neoptera</taxon>
        <taxon>Endopterygota</taxon>
        <taxon>Coleoptera</taxon>
        <taxon>Polyphaga</taxon>
        <taxon>Cucujiformia</taxon>
        <taxon>Curculionidae</taxon>
        <taxon>Dryophthorinae</taxon>
        <taxon>Rhynchophorus</taxon>
    </lineage>
</organism>
<protein>
    <submittedName>
        <fullName evidence="2">Uncharacterized protein</fullName>
    </submittedName>
</protein>
<evidence type="ECO:0000313" key="2">
    <source>
        <dbReference type="EMBL" id="KAF7281846.1"/>
    </source>
</evidence>
<accession>A0A834MEX1</accession>
<proteinExistence type="predicted"/>
<evidence type="ECO:0000313" key="3">
    <source>
        <dbReference type="Proteomes" id="UP000625711"/>
    </source>
</evidence>
<keyword evidence="3" id="KW-1185">Reference proteome</keyword>
<feature type="compositionally biased region" description="Basic and acidic residues" evidence="1">
    <location>
        <begin position="11"/>
        <end position="22"/>
    </location>
</feature>
<sequence length="73" mass="8094">MILIKLAKFPKASESRRGRDADSGEAGEGGVKKGEKKFVLASRKARRVRTARTTVRFGLLLVFWQIGCRETSA</sequence>
<name>A0A834MEX1_RHYFE</name>
<feature type="region of interest" description="Disordered" evidence="1">
    <location>
        <begin position="9"/>
        <end position="33"/>
    </location>
</feature>
<comment type="caution">
    <text evidence="2">The sequence shown here is derived from an EMBL/GenBank/DDBJ whole genome shotgun (WGS) entry which is preliminary data.</text>
</comment>
<dbReference type="AlphaFoldDB" id="A0A834MEX1"/>
<dbReference type="EMBL" id="JAACXV010000218">
    <property type="protein sequence ID" value="KAF7281846.1"/>
    <property type="molecule type" value="Genomic_DNA"/>
</dbReference>